<evidence type="ECO:0000256" key="9">
    <source>
        <dbReference type="SAM" id="Phobius"/>
    </source>
</evidence>
<evidence type="ECO:0000313" key="11">
    <source>
        <dbReference type="EMBL" id="KAL3820796.1"/>
    </source>
</evidence>
<evidence type="ECO:0000256" key="1">
    <source>
        <dbReference type="ARBA" id="ARBA00004141"/>
    </source>
</evidence>
<evidence type="ECO:0000256" key="5">
    <source>
        <dbReference type="ARBA" id="ARBA00022989"/>
    </source>
</evidence>
<keyword evidence="4 9" id="KW-0812">Transmembrane</keyword>
<dbReference type="Pfam" id="PF13813">
    <property type="entry name" value="MBOAT_2"/>
    <property type="match status" value="1"/>
</dbReference>
<gene>
    <name evidence="11" type="ORF">ACJIZ3_006701</name>
</gene>
<dbReference type="Proteomes" id="UP001634393">
    <property type="component" value="Unassembled WGS sequence"/>
</dbReference>
<feature type="transmembrane region" description="Helical" evidence="9">
    <location>
        <begin position="167"/>
        <end position="195"/>
    </location>
</feature>
<evidence type="ECO:0000256" key="4">
    <source>
        <dbReference type="ARBA" id="ARBA00022692"/>
    </source>
</evidence>
<evidence type="ECO:0000256" key="3">
    <source>
        <dbReference type="ARBA" id="ARBA00022679"/>
    </source>
</evidence>
<dbReference type="EMBL" id="JBJXBP010000007">
    <property type="protein sequence ID" value="KAL3820796.1"/>
    <property type="molecule type" value="Genomic_DNA"/>
</dbReference>
<keyword evidence="8" id="KW-0012">Acyltransferase</keyword>
<dbReference type="AlphaFoldDB" id="A0ABD3S8P6"/>
<proteinExistence type="inferred from homology"/>
<protein>
    <recommendedName>
        <fullName evidence="10">Wax synthase domain-containing protein</fullName>
    </recommendedName>
</protein>
<comment type="similarity">
    <text evidence="2">Belongs to the wax synthase family.</text>
</comment>
<feature type="transmembrane region" description="Helical" evidence="9">
    <location>
        <begin position="249"/>
        <end position="272"/>
    </location>
</feature>
<feature type="transmembrane region" description="Helical" evidence="9">
    <location>
        <begin position="36"/>
        <end position="53"/>
    </location>
</feature>
<dbReference type="GO" id="GO:0016746">
    <property type="term" value="F:acyltransferase activity"/>
    <property type="evidence" value="ECO:0007669"/>
    <property type="project" value="UniProtKB-KW"/>
</dbReference>
<comment type="caution">
    <text evidence="11">The sequence shown here is derived from an EMBL/GenBank/DDBJ whole genome shotgun (WGS) entry which is preliminary data.</text>
</comment>
<dbReference type="InterPro" id="IPR044851">
    <property type="entry name" value="Wax_synthase"/>
</dbReference>
<dbReference type="InterPro" id="IPR032805">
    <property type="entry name" value="Wax_synthase_dom"/>
</dbReference>
<reference evidence="11 12" key="1">
    <citation type="submission" date="2024-12" db="EMBL/GenBank/DDBJ databases">
        <title>The unique morphological basis and parallel evolutionary history of personate flowers in Penstemon.</title>
        <authorList>
            <person name="Depatie T.H."/>
            <person name="Wessinger C.A."/>
        </authorList>
    </citation>
    <scope>NUCLEOTIDE SEQUENCE [LARGE SCALE GENOMIC DNA]</scope>
    <source>
        <strain evidence="11">WTNN_2</strain>
        <tissue evidence="11">Leaf</tissue>
    </source>
</reference>
<feature type="domain" description="Wax synthase" evidence="10">
    <location>
        <begin position="202"/>
        <end position="286"/>
    </location>
</feature>
<keyword evidence="5 9" id="KW-1133">Transmembrane helix</keyword>
<name>A0ABD3S8P6_9LAMI</name>
<organism evidence="11 12">
    <name type="scientific">Penstemon smallii</name>
    <dbReference type="NCBI Taxonomy" id="265156"/>
    <lineage>
        <taxon>Eukaryota</taxon>
        <taxon>Viridiplantae</taxon>
        <taxon>Streptophyta</taxon>
        <taxon>Embryophyta</taxon>
        <taxon>Tracheophyta</taxon>
        <taxon>Spermatophyta</taxon>
        <taxon>Magnoliopsida</taxon>
        <taxon>eudicotyledons</taxon>
        <taxon>Gunneridae</taxon>
        <taxon>Pentapetalae</taxon>
        <taxon>asterids</taxon>
        <taxon>lamiids</taxon>
        <taxon>Lamiales</taxon>
        <taxon>Plantaginaceae</taxon>
        <taxon>Cheloneae</taxon>
        <taxon>Penstemon</taxon>
    </lineage>
</organism>
<dbReference type="GO" id="GO:0006629">
    <property type="term" value="P:lipid metabolic process"/>
    <property type="evidence" value="ECO:0007669"/>
    <property type="project" value="UniProtKB-KW"/>
</dbReference>
<accession>A0ABD3S8P6</accession>
<feature type="transmembrane region" description="Helical" evidence="9">
    <location>
        <begin position="135"/>
        <end position="155"/>
    </location>
</feature>
<evidence type="ECO:0000313" key="12">
    <source>
        <dbReference type="Proteomes" id="UP001634393"/>
    </source>
</evidence>
<keyword evidence="12" id="KW-1185">Reference proteome</keyword>
<dbReference type="PANTHER" id="PTHR31595:SF46">
    <property type="entry name" value="ACYL-COA--STEROL O-ACYLTRANSFERASE 1"/>
    <property type="match status" value="1"/>
</dbReference>
<evidence type="ECO:0000256" key="7">
    <source>
        <dbReference type="ARBA" id="ARBA00023136"/>
    </source>
</evidence>
<feature type="transmembrane region" description="Helical" evidence="9">
    <location>
        <begin position="278"/>
        <end position="298"/>
    </location>
</feature>
<feature type="transmembrane region" description="Helical" evidence="9">
    <location>
        <begin position="6"/>
        <end position="24"/>
    </location>
</feature>
<evidence type="ECO:0000256" key="6">
    <source>
        <dbReference type="ARBA" id="ARBA00023098"/>
    </source>
</evidence>
<feature type="transmembrane region" description="Helical" evidence="9">
    <location>
        <begin position="59"/>
        <end position="79"/>
    </location>
</feature>
<comment type="subcellular location">
    <subcellularLocation>
        <location evidence="1">Membrane</location>
        <topology evidence="1">Multi-pass membrane protein</topology>
    </subcellularLocation>
</comment>
<evidence type="ECO:0000256" key="2">
    <source>
        <dbReference type="ARBA" id="ARBA00007282"/>
    </source>
</evidence>
<evidence type="ECO:0000256" key="8">
    <source>
        <dbReference type="ARBA" id="ARBA00023315"/>
    </source>
</evidence>
<keyword evidence="6" id="KW-0443">Lipid metabolism</keyword>
<dbReference type="PANTHER" id="PTHR31595">
    <property type="entry name" value="LONG-CHAIN-ALCOHOL O-FATTY-ACYLTRANSFERASE 3-RELATED"/>
    <property type="match status" value="1"/>
</dbReference>
<sequence length="377" mass="42620">MESEISNFIMVWSSVFLSVCYCYGVAKVVPKGTIRLFLFLPVLCLFFILPLNLNSVNLGTPTVFFITWLATFKLLLLVFDNGPLSDPSLSMFHFVFITCFPVIPQQCTNPESSSIKQENPPKKTRNKDNLKKNVVGLRSPLHFAKKGLILLFLIGLGSFKDKIPGDIVLFLICMFIYIGLDVMLGVVAIIGQILLQTEFELAFNDPFLSTSLQDFWGHRWNRVTSTTLRAAVFRPTFYHVNQAVGQKCAAALALMGSFLVSALMHEILFYYLGRVRPTWSTTLFFFIHGILLIVESVVKNKVDAKWQLPPVIIGPLIFVFVICTFMWMPLQELLEYDVDKRALEEYAAVGVFVMDLSKAFCDVGHLILHSFQPSSTK</sequence>
<evidence type="ECO:0000259" key="10">
    <source>
        <dbReference type="Pfam" id="PF13813"/>
    </source>
</evidence>
<keyword evidence="7 9" id="KW-0472">Membrane</keyword>
<feature type="transmembrane region" description="Helical" evidence="9">
    <location>
        <begin position="310"/>
        <end position="330"/>
    </location>
</feature>
<keyword evidence="3" id="KW-0808">Transferase</keyword>
<dbReference type="GO" id="GO:0016020">
    <property type="term" value="C:membrane"/>
    <property type="evidence" value="ECO:0007669"/>
    <property type="project" value="UniProtKB-SubCell"/>
</dbReference>